<sequence>MTIFGRDVSSNEDEWVDRHGMKRTVPMELLVLGMPRTGTSSTVAALRILGYDDVYHMTSCIENPPDCEIWQEAVAAKWYGKGKPFGREEFDQVLGNCMAVTDWPCSAFAKELIEAYPEAKVVLTNRDPVAWYKSVESTIGQAIVSKTLTVATYIDPGFIGRWIPMCRAMWSAFYGGATLDPTILQRRFVEHYEEVRALVPKERLLEYKVGEGWDRLCEFTGKEIPDVDFPRVNETKEFGATMDKMVMGRFKNFFAKAAKVVAPVALLGVAVYARSKSIF</sequence>
<dbReference type="Gene3D" id="3.40.50.300">
    <property type="entry name" value="P-loop containing nucleotide triphosphate hydrolases"/>
    <property type="match status" value="1"/>
</dbReference>
<protein>
    <recommendedName>
        <fullName evidence="3">NAD dependent epimerase/dehydratase</fullName>
    </recommendedName>
</protein>
<dbReference type="PANTHER" id="PTHR36978">
    <property type="entry name" value="P-LOOP CONTAINING NUCLEOTIDE TRIPHOSPHATE HYDROLASE"/>
    <property type="match status" value="1"/>
</dbReference>
<keyword evidence="2" id="KW-1185">Reference proteome</keyword>
<proteinExistence type="predicted"/>
<reference evidence="1" key="1">
    <citation type="submission" date="2022-10" db="EMBL/GenBank/DDBJ databases">
        <title>Culturing micro-colonial fungi from biological soil crusts in the Mojave desert and describing Neophaeococcomyces mojavensis, and introducing the new genera and species Taxawa tesnikishii.</title>
        <authorList>
            <person name="Kurbessoian T."/>
            <person name="Stajich J.E."/>
        </authorList>
    </citation>
    <scope>NUCLEOTIDE SEQUENCE</scope>
    <source>
        <strain evidence="1">TK_1</strain>
    </source>
</reference>
<dbReference type="InterPro" id="IPR027417">
    <property type="entry name" value="P-loop_NTPase"/>
</dbReference>
<dbReference type="PANTHER" id="PTHR36978:SF4">
    <property type="entry name" value="P-LOOP CONTAINING NUCLEOSIDE TRIPHOSPHATE HYDROLASE PROTEIN"/>
    <property type="match status" value="1"/>
</dbReference>
<evidence type="ECO:0000313" key="1">
    <source>
        <dbReference type="EMBL" id="KAJ9658031.1"/>
    </source>
</evidence>
<accession>A0ABQ9NI94</accession>
<gene>
    <name evidence="1" type="ORF">H2201_007926</name>
</gene>
<dbReference type="Proteomes" id="UP001172684">
    <property type="component" value="Unassembled WGS sequence"/>
</dbReference>
<comment type="caution">
    <text evidence="1">The sequence shown here is derived from an EMBL/GenBank/DDBJ whole genome shotgun (WGS) entry which is preliminary data.</text>
</comment>
<dbReference type="Pfam" id="PF17784">
    <property type="entry name" value="Sulfotransfer_4"/>
    <property type="match status" value="1"/>
</dbReference>
<evidence type="ECO:0008006" key="3">
    <source>
        <dbReference type="Google" id="ProtNLM"/>
    </source>
</evidence>
<evidence type="ECO:0000313" key="2">
    <source>
        <dbReference type="Proteomes" id="UP001172684"/>
    </source>
</evidence>
<dbReference type="EMBL" id="JAPDRL010000092">
    <property type="protein sequence ID" value="KAJ9658031.1"/>
    <property type="molecule type" value="Genomic_DNA"/>
</dbReference>
<dbReference type="InterPro" id="IPR040632">
    <property type="entry name" value="Sulfotransfer_4"/>
</dbReference>
<organism evidence="1 2">
    <name type="scientific">Coniosporium apollinis</name>
    <dbReference type="NCBI Taxonomy" id="61459"/>
    <lineage>
        <taxon>Eukaryota</taxon>
        <taxon>Fungi</taxon>
        <taxon>Dikarya</taxon>
        <taxon>Ascomycota</taxon>
        <taxon>Pezizomycotina</taxon>
        <taxon>Dothideomycetes</taxon>
        <taxon>Dothideomycetes incertae sedis</taxon>
        <taxon>Coniosporium</taxon>
    </lineage>
</organism>
<dbReference type="SUPFAM" id="SSF52540">
    <property type="entry name" value="P-loop containing nucleoside triphosphate hydrolases"/>
    <property type="match status" value="1"/>
</dbReference>
<name>A0ABQ9NI94_9PEZI</name>